<dbReference type="PANTHER" id="PTHR40661">
    <property type="match status" value="1"/>
</dbReference>
<dbReference type="CDD" id="cd06462">
    <property type="entry name" value="Peptidase_S24_S26"/>
    <property type="match status" value="1"/>
</dbReference>
<dbReference type="Proteomes" id="UP000071561">
    <property type="component" value="Chromosome"/>
</dbReference>
<dbReference type="GO" id="GO:0003677">
    <property type="term" value="F:DNA binding"/>
    <property type="evidence" value="ECO:0007669"/>
    <property type="project" value="UniProtKB-KW"/>
</dbReference>
<keyword evidence="1" id="KW-0805">Transcription regulation</keyword>
<dbReference type="AlphaFoldDB" id="A0A127V751"/>
<dbReference type="SUPFAM" id="SSF51306">
    <property type="entry name" value="LexA/Signal peptidase"/>
    <property type="match status" value="1"/>
</dbReference>
<evidence type="ECO:0000256" key="1">
    <source>
        <dbReference type="ARBA" id="ARBA00023015"/>
    </source>
</evidence>
<sequence length="265" mass="30013">MQSLQLELLFIKMDIIKKINEIAVNYFEDNNSKFAAALGTNEANIRNYRSKIVPKVDFIVKLCNDLNISFEWMFNDSGEMNKVKKETGVSLTYPLITETNPTATVAYAVVTAGTYTPGTGNRNNLQHQQGIPLYEMNPAGNLLDFFNQPPNIIDHIYIPKLPKSDGALYILGESMYPVLKSGDIVIYKRINNLSEGIYYGEMYLLSINIDGDDVTILRYVHQSEKGENYIKLISHNTTHAPKDIRIEYVKAMALIKASIRINTMM</sequence>
<organism evidence="5 6">
    <name type="scientific">Pedobacter cryoconitis</name>
    <dbReference type="NCBI Taxonomy" id="188932"/>
    <lineage>
        <taxon>Bacteria</taxon>
        <taxon>Pseudomonadati</taxon>
        <taxon>Bacteroidota</taxon>
        <taxon>Sphingobacteriia</taxon>
        <taxon>Sphingobacteriales</taxon>
        <taxon>Sphingobacteriaceae</taxon>
        <taxon>Pedobacter</taxon>
    </lineage>
</organism>
<keyword evidence="6" id="KW-1185">Reference proteome</keyword>
<dbReference type="Gene3D" id="1.10.260.40">
    <property type="entry name" value="lambda repressor-like DNA-binding domains"/>
    <property type="match status" value="1"/>
</dbReference>
<dbReference type="InterPro" id="IPR036286">
    <property type="entry name" value="LexA/Signal_pep-like_sf"/>
</dbReference>
<dbReference type="RefSeq" id="WP_068395292.1">
    <property type="nucleotide sequence ID" value="NZ_CP014504.1"/>
</dbReference>
<feature type="domain" description="Peptidase S24/S26A/S26B/S26C" evidence="4">
    <location>
        <begin position="160"/>
        <end position="252"/>
    </location>
</feature>
<dbReference type="PATRIC" id="fig|188932.3.peg.183"/>
<keyword evidence="3" id="KW-0804">Transcription</keyword>
<evidence type="ECO:0000313" key="6">
    <source>
        <dbReference type="Proteomes" id="UP000071561"/>
    </source>
</evidence>
<dbReference type="Gene3D" id="2.10.109.10">
    <property type="entry name" value="Umud Fragment, subunit A"/>
    <property type="match status" value="1"/>
</dbReference>
<evidence type="ECO:0000313" key="5">
    <source>
        <dbReference type="EMBL" id="AMP97151.1"/>
    </source>
</evidence>
<evidence type="ECO:0000259" key="4">
    <source>
        <dbReference type="Pfam" id="PF00717"/>
    </source>
</evidence>
<evidence type="ECO:0000256" key="3">
    <source>
        <dbReference type="ARBA" id="ARBA00023163"/>
    </source>
</evidence>
<dbReference type="EMBL" id="CP014504">
    <property type="protein sequence ID" value="AMP97151.1"/>
    <property type="molecule type" value="Genomic_DNA"/>
</dbReference>
<proteinExistence type="predicted"/>
<reference evidence="5 6" key="1">
    <citation type="submission" date="2016-03" db="EMBL/GenBank/DDBJ databases">
        <title>Complete genome sequence of Pedobacter cryoconitis PAMC 27485.</title>
        <authorList>
            <person name="Lee J."/>
            <person name="Kim O.-S."/>
        </authorList>
    </citation>
    <scope>NUCLEOTIDE SEQUENCE [LARGE SCALE GENOMIC DNA]</scope>
    <source>
        <strain evidence="5 6">PAMC 27485</strain>
    </source>
</reference>
<dbReference type="OrthoDB" id="796548at2"/>
<gene>
    <name evidence="5" type="ORF">AY601_0180</name>
</gene>
<name>A0A127V751_9SPHI</name>
<dbReference type="InterPro" id="IPR010982">
    <property type="entry name" value="Lambda_DNA-bd_dom_sf"/>
</dbReference>
<accession>A0A127V751</accession>
<dbReference type="Pfam" id="PF00717">
    <property type="entry name" value="Peptidase_S24"/>
    <property type="match status" value="1"/>
</dbReference>
<dbReference type="PANTHER" id="PTHR40661:SF1">
    <property type="entry name" value="HTH CRO_C1-TYPE DOMAIN-CONTAINING PROTEIN"/>
    <property type="match status" value="1"/>
</dbReference>
<protein>
    <submittedName>
        <fullName evidence="5">Peptidase S24</fullName>
    </submittedName>
</protein>
<evidence type="ECO:0000256" key="2">
    <source>
        <dbReference type="ARBA" id="ARBA00023125"/>
    </source>
</evidence>
<dbReference type="InterPro" id="IPR015927">
    <property type="entry name" value="Peptidase_S24_S26A/B/C"/>
</dbReference>
<keyword evidence="2" id="KW-0238">DNA-binding</keyword>
<dbReference type="KEGG" id="pcm:AY601_0180"/>